<evidence type="ECO:0000313" key="3">
    <source>
        <dbReference type="Proteomes" id="UP001501725"/>
    </source>
</evidence>
<evidence type="ECO:0008006" key="4">
    <source>
        <dbReference type="Google" id="ProtNLM"/>
    </source>
</evidence>
<feature type="chain" id="PRO_5047165811" description="DUF5723 domain-containing protein" evidence="1">
    <location>
        <begin position="23"/>
        <end position="483"/>
    </location>
</feature>
<organism evidence="2 3">
    <name type="scientific">Flaviaesturariibacter amylovorans</name>
    <dbReference type="NCBI Taxonomy" id="1084520"/>
    <lineage>
        <taxon>Bacteria</taxon>
        <taxon>Pseudomonadati</taxon>
        <taxon>Bacteroidota</taxon>
        <taxon>Chitinophagia</taxon>
        <taxon>Chitinophagales</taxon>
        <taxon>Chitinophagaceae</taxon>
        <taxon>Flaviaestuariibacter</taxon>
    </lineage>
</organism>
<keyword evidence="3" id="KW-1185">Reference proteome</keyword>
<dbReference type="EMBL" id="BAABGY010000011">
    <property type="protein sequence ID" value="GAA4338587.1"/>
    <property type="molecule type" value="Genomic_DNA"/>
</dbReference>
<dbReference type="RefSeq" id="WP_345257113.1">
    <property type="nucleotide sequence ID" value="NZ_BAABGY010000011.1"/>
</dbReference>
<feature type="signal peptide" evidence="1">
    <location>
        <begin position="1"/>
        <end position="22"/>
    </location>
</feature>
<protein>
    <recommendedName>
        <fullName evidence="4">DUF5723 domain-containing protein</fullName>
    </recommendedName>
</protein>
<name>A0ABP8HFC0_9BACT</name>
<reference evidence="3" key="1">
    <citation type="journal article" date="2019" name="Int. J. Syst. Evol. Microbiol.">
        <title>The Global Catalogue of Microorganisms (GCM) 10K type strain sequencing project: providing services to taxonomists for standard genome sequencing and annotation.</title>
        <authorList>
            <consortium name="The Broad Institute Genomics Platform"/>
            <consortium name="The Broad Institute Genome Sequencing Center for Infectious Disease"/>
            <person name="Wu L."/>
            <person name="Ma J."/>
        </authorList>
    </citation>
    <scope>NUCLEOTIDE SEQUENCE [LARGE SCALE GENOMIC DNA]</scope>
    <source>
        <strain evidence="3">JCM 17919</strain>
    </source>
</reference>
<comment type="caution">
    <text evidence="2">The sequence shown here is derived from an EMBL/GenBank/DDBJ whole genome shotgun (WGS) entry which is preliminary data.</text>
</comment>
<evidence type="ECO:0000313" key="2">
    <source>
        <dbReference type="EMBL" id="GAA4338587.1"/>
    </source>
</evidence>
<evidence type="ECO:0000256" key="1">
    <source>
        <dbReference type="SAM" id="SignalP"/>
    </source>
</evidence>
<sequence>MKKSTGAQALTLLLLAAGPLAAQKKTFDRADFKPVSASPVNFTPYQKTDFAAAGTPDETPITLPNKKTVKLSEYLRSLNQVERSLASMGFARNRPQATVVASRYKLSTALAVSGVAPTAVAMAAAAPRKMNTQMVARFSDKQLRIERLKTLRSAMVAAANADRINALPNEKFDRTFDVSPPTFNVEGYGVKVVAKFVLKGETDPFVIAAADRNEATLERLMKETNSSYTAGINLTASSNLPELGGLTAYQLDAEFTARSNKTQKHSSKARLQIMQQVLINENRNDIAQDNYSFNHNRALTYNKLIGAADIFTYGLNLFMPVDFYLAAGNVGANIDVELKRTGITGTMGPRASQSILLETSLTELLGAGGELIGNTVDAGVGGELRLIEGGLDYGFSAGLGINNGRIVFINDMYGEANLSLLRGRLFTYYQYPVFKCGTSIITRFKDLSCWELRRVENELFNSGSAVTFSKKVVDEDKSEYVSW</sequence>
<accession>A0ABP8HFC0</accession>
<dbReference type="Proteomes" id="UP001501725">
    <property type="component" value="Unassembled WGS sequence"/>
</dbReference>
<gene>
    <name evidence="2" type="ORF">GCM10023184_35130</name>
</gene>
<keyword evidence="1" id="KW-0732">Signal</keyword>
<proteinExistence type="predicted"/>